<reference evidence="3" key="2">
    <citation type="submission" date="2016-06" db="UniProtKB">
        <authorList>
            <consortium name="WormBaseParasite"/>
        </authorList>
    </citation>
    <scope>IDENTIFICATION</scope>
</reference>
<organism evidence="3">
    <name type="scientific">Onchocerca flexuosa</name>
    <dbReference type="NCBI Taxonomy" id="387005"/>
    <lineage>
        <taxon>Eukaryota</taxon>
        <taxon>Metazoa</taxon>
        <taxon>Ecdysozoa</taxon>
        <taxon>Nematoda</taxon>
        <taxon>Chromadorea</taxon>
        <taxon>Rhabditida</taxon>
        <taxon>Spirurina</taxon>
        <taxon>Spiruromorpha</taxon>
        <taxon>Filarioidea</taxon>
        <taxon>Onchocercidae</taxon>
        <taxon>Onchocerca</taxon>
    </lineage>
</organism>
<evidence type="ECO:0000313" key="2">
    <source>
        <dbReference type="Proteomes" id="UP000242913"/>
    </source>
</evidence>
<protein>
    <submittedName>
        <fullName evidence="3">Transposase</fullName>
    </submittedName>
</protein>
<dbReference type="EMBL" id="KZ269991">
    <property type="protein sequence ID" value="OZC09792.1"/>
    <property type="molecule type" value="Genomic_DNA"/>
</dbReference>
<gene>
    <name evidence="1" type="ORF">X798_03195</name>
</gene>
<proteinExistence type="predicted"/>
<accession>A0A183I4U0</accession>
<sequence length="100" mass="11770">MTDCKLAATLLLVQQPHHYNVTGSKRITQIERVINGSIYLITNPSANSDKRERERERALPDRLRDFEPSPSFFGVGERDFEPVCERDDRLRELRERELDR</sequence>
<dbReference type="AlphaFoldDB" id="A0A183I4U0"/>
<dbReference type="Proteomes" id="UP000242913">
    <property type="component" value="Unassembled WGS sequence"/>
</dbReference>
<evidence type="ECO:0000313" key="3">
    <source>
        <dbReference type="WBParaSite" id="OFLC_0001476301-mRNA-1"/>
    </source>
</evidence>
<keyword evidence="2" id="KW-1185">Reference proteome</keyword>
<evidence type="ECO:0000313" key="1">
    <source>
        <dbReference type="EMBL" id="OZC09792.1"/>
    </source>
</evidence>
<reference evidence="1 2" key="1">
    <citation type="submission" date="2015-12" db="EMBL/GenBank/DDBJ databases">
        <title>Draft genome of the nematode, Onchocerca flexuosa.</title>
        <authorList>
            <person name="Mitreva M."/>
        </authorList>
    </citation>
    <scope>NUCLEOTIDE SEQUENCE [LARGE SCALE GENOMIC DNA]</scope>
    <source>
        <strain evidence="1">Red Deer</strain>
    </source>
</reference>
<name>A0A183I4U0_9BILA</name>
<dbReference type="WBParaSite" id="OFLC_0001476301-mRNA-1">
    <property type="protein sequence ID" value="OFLC_0001476301-mRNA-1"/>
    <property type="gene ID" value="OFLC_0001476301"/>
</dbReference>